<dbReference type="OrthoDB" id="9786424at2"/>
<sequence>MLRAWRRARERYFEARHPFPIEAWCESRARLPLLAALTEEEASRLGPRAWRFLFDKRLSLHPELDVTFDLPARLALAAQACLLTLGWTEREHREAFANFHEILILPEAFKRHVEEMDEFGVMHEYVDERAGETSYQGPIVIAFPDLMESGDLNGFNVMIHEASHKLDLGNSPDADGFPPLPRDIDPREWHRVFTAVWQDLQAHLAQGRSPPIDDYAASHPGECFAVCCEYFFTAPRILDDAYPALYALLVRYFRQDPLPRRFRP</sequence>
<dbReference type="EMBL" id="CP042382">
    <property type="protein sequence ID" value="QEA40745.1"/>
    <property type="molecule type" value="Genomic_DNA"/>
</dbReference>
<dbReference type="Gene3D" id="1.10.472.150">
    <property type="entry name" value="Glucose-regulated metallo-peptidase M90, N-terminal domain"/>
    <property type="match status" value="1"/>
</dbReference>
<dbReference type="PANTHER" id="PTHR30164:SF2">
    <property type="entry name" value="PROTEIN MTFA"/>
    <property type="match status" value="1"/>
</dbReference>
<dbReference type="GO" id="GO:0005829">
    <property type="term" value="C:cytosol"/>
    <property type="evidence" value="ECO:0007669"/>
    <property type="project" value="TreeGrafter"/>
</dbReference>
<accession>A0A5B8SZ29</accession>
<dbReference type="Pfam" id="PF06167">
    <property type="entry name" value="Peptidase_M90"/>
    <property type="match status" value="1"/>
</dbReference>
<dbReference type="InterPro" id="IPR024079">
    <property type="entry name" value="MetalloPept_cat_dom_sf"/>
</dbReference>
<dbReference type="SUPFAM" id="SSF55486">
    <property type="entry name" value="Metalloproteases ('zincins'), catalytic domain"/>
    <property type="match status" value="1"/>
</dbReference>
<keyword evidence="2" id="KW-1185">Reference proteome</keyword>
<name>A0A5B8SZ29_9GAMM</name>
<dbReference type="Gene3D" id="3.40.390.10">
    <property type="entry name" value="Collagenase (Catalytic Domain)"/>
    <property type="match status" value="1"/>
</dbReference>
<dbReference type="AlphaFoldDB" id="A0A5B8SZ29"/>
<dbReference type="Proteomes" id="UP000321272">
    <property type="component" value="Chromosome"/>
</dbReference>
<dbReference type="InterPro" id="IPR010384">
    <property type="entry name" value="MtfA_fam"/>
</dbReference>
<reference evidence="1 2" key="1">
    <citation type="submission" date="2019-06" db="EMBL/GenBank/DDBJ databases">
        <title>Genome analyses of bacteria isolated from kimchi.</title>
        <authorList>
            <person name="Lee S."/>
            <person name="Ahn S."/>
            <person name="Roh S."/>
        </authorList>
    </citation>
    <scope>NUCLEOTIDE SEQUENCE [LARGE SCALE GENOMIC DNA]</scope>
    <source>
        <strain evidence="1 2">CBA4606</strain>
    </source>
</reference>
<organism evidence="1 2">
    <name type="scientific">Pistricoccus aurantiacus</name>
    <dbReference type="NCBI Taxonomy" id="1883414"/>
    <lineage>
        <taxon>Bacteria</taxon>
        <taxon>Pseudomonadati</taxon>
        <taxon>Pseudomonadota</taxon>
        <taxon>Gammaproteobacteria</taxon>
        <taxon>Oceanospirillales</taxon>
        <taxon>Halomonadaceae</taxon>
        <taxon>Pistricoccus</taxon>
    </lineage>
</organism>
<dbReference type="GO" id="GO:0008237">
    <property type="term" value="F:metallopeptidase activity"/>
    <property type="evidence" value="ECO:0007669"/>
    <property type="project" value="InterPro"/>
</dbReference>
<dbReference type="RefSeq" id="WP_147186010.1">
    <property type="nucleotide sequence ID" value="NZ_CP042382.1"/>
</dbReference>
<gene>
    <name evidence="1" type="ORF">FGL86_17790</name>
</gene>
<dbReference type="KEGG" id="paur:FGL86_17790"/>
<evidence type="ECO:0000313" key="2">
    <source>
        <dbReference type="Proteomes" id="UP000321272"/>
    </source>
</evidence>
<dbReference type="InterPro" id="IPR042252">
    <property type="entry name" value="MtfA_N"/>
</dbReference>
<proteinExistence type="predicted"/>
<dbReference type="GO" id="GO:0004177">
    <property type="term" value="F:aminopeptidase activity"/>
    <property type="evidence" value="ECO:0007669"/>
    <property type="project" value="TreeGrafter"/>
</dbReference>
<dbReference type="PANTHER" id="PTHR30164">
    <property type="entry name" value="MTFA PEPTIDASE"/>
    <property type="match status" value="1"/>
</dbReference>
<protein>
    <submittedName>
        <fullName evidence="1">Zinc-dependent peptidase</fullName>
    </submittedName>
</protein>
<evidence type="ECO:0000313" key="1">
    <source>
        <dbReference type="EMBL" id="QEA40745.1"/>
    </source>
</evidence>
<dbReference type="CDD" id="cd20169">
    <property type="entry name" value="Peptidase_M90_mtfA"/>
    <property type="match status" value="1"/>
</dbReference>